<dbReference type="Gene3D" id="2.60.40.10">
    <property type="entry name" value="Immunoglobulins"/>
    <property type="match status" value="2"/>
</dbReference>
<proteinExistence type="predicted"/>
<dbReference type="InterPro" id="IPR007110">
    <property type="entry name" value="Ig-like_dom"/>
</dbReference>
<keyword evidence="2" id="KW-1185">Reference proteome</keyword>
<accession>A0A7R8CLF7</accession>
<dbReference type="EMBL" id="HG994593">
    <property type="protein sequence ID" value="CAF2852392.1"/>
    <property type="molecule type" value="Genomic_DNA"/>
</dbReference>
<evidence type="ECO:0000313" key="2">
    <source>
        <dbReference type="Proteomes" id="UP000675881"/>
    </source>
</evidence>
<dbReference type="OrthoDB" id="10015491at2759"/>
<dbReference type="Proteomes" id="UP000675881">
    <property type="component" value="Chromosome 14"/>
</dbReference>
<dbReference type="InterPro" id="IPR036179">
    <property type="entry name" value="Ig-like_dom_sf"/>
</dbReference>
<dbReference type="AlphaFoldDB" id="A0A7R8CLF7"/>
<dbReference type="PANTHER" id="PTHR21261">
    <property type="entry name" value="BEAT PROTEIN"/>
    <property type="match status" value="1"/>
</dbReference>
<name>A0A7R8CLF7_LEPSM</name>
<organism evidence="1 2">
    <name type="scientific">Lepeophtheirus salmonis</name>
    <name type="common">Salmon louse</name>
    <name type="synonym">Caligus salmonis</name>
    <dbReference type="NCBI Taxonomy" id="72036"/>
    <lineage>
        <taxon>Eukaryota</taxon>
        <taxon>Metazoa</taxon>
        <taxon>Ecdysozoa</taxon>
        <taxon>Arthropoda</taxon>
        <taxon>Crustacea</taxon>
        <taxon>Multicrustacea</taxon>
        <taxon>Hexanauplia</taxon>
        <taxon>Copepoda</taxon>
        <taxon>Siphonostomatoida</taxon>
        <taxon>Caligidae</taxon>
        <taxon>Lepeophtheirus</taxon>
    </lineage>
</organism>
<dbReference type="SUPFAM" id="SSF48726">
    <property type="entry name" value="Immunoglobulin"/>
    <property type="match status" value="2"/>
</dbReference>
<dbReference type="InterPro" id="IPR013783">
    <property type="entry name" value="Ig-like_fold"/>
</dbReference>
<protein>
    <submittedName>
        <fullName evidence="1">(salmon louse) hypothetical protein</fullName>
    </submittedName>
</protein>
<dbReference type="PANTHER" id="PTHR21261:SF15">
    <property type="entry name" value="BEATEN PATH IIIA, ISOFORM D-RELATED"/>
    <property type="match status" value="1"/>
</dbReference>
<gene>
    <name evidence="1" type="ORF">LSAA_5300</name>
</gene>
<reference evidence="1" key="1">
    <citation type="submission" date="2021-02" db="EMBL/GenBank/DDBJ databases">
        <authorList>
            <person name="Bekaert M."/>
        </authorList>
    </citation>
    <scope>NUCLEOTIDE SEQUENCE</scope>
    <source>
        <strain evidence="1">IoA-00</strain>
    </source>
</reference>
<sequence length="260" mass="29288">MLYEVKTQDSNVITIYRGDKLYSIKWYRNGKEFYRFIPTDIPSRSIFNGDGIHVDQQESTETSVLLRNVDLNTTGKFRCEVSGEAPSFQTAYQDAILAVIDLPDDGPIITGGFPRYHIGDRVEVNCTSYRSKPAAKLKWYINGEQADPAFTHHFKLIKDKKWTRNKCSRSSIQTTIATIYWKSNEESVQGVRPQSALVSESRSGRKSSSSSSSSAAVTHQTDYRSSSSSSVLFSSSSSLHSVCWIVLILHLLYSNMTNRL</sequence>
<evidence type="ECO:0000313" key="1">
    <source>
        <dbReference type="EMBL" id="CAF2852392.1"/>
    </source>
</evidence>
<dbReference type="PROSITE" id="PS50835">
    <property type="entry name" value="IG_LIKE"/>
    <property type="match status" value="1"/>
</dbReference>